<keyword evidence="5" id="KW-0325">Glycoprotein</keyword>
<evidence type="ECO:0000313" key="8">
    <source>
        <dbReference type="Proteomes" id="UP000265000"/>
    </source>
</evidence>
<keyword evidence="8" id="KW-1185">Reference proteome</keyword>
<dbReference type="GO" id="GO:0005615">
    <property type="term" value="C:extracellular space"/>
    <property type="evidence" value="ECO:0007669"/>
    <property type="project" value="TreeGrafter"/>
</dbReference>
<evidence type="ECO:0000256" key="4">
    <source>
        <dbReference type="ARBA" id="ARBA00022729"/>
    </source>
</evidence>
<name>A0A3Q2PXT1_FUNHE</name>
<dbReference type="InterPro" id="IPR008499">
    <property type="entry name" value="Leg1"/>
</dbReference>
<proteinExistence type="inferred from homology"/>
<evidence type="ECO:0000256" key="3">
    <source>
        <dbReference type="ARBA" id="ARBA00022525"/>
    </source>
</evidence>
<protein>
    <recommendedName>
        <fullName evidence="9">Protein LEG1</fullName>
    </recommendedName>
</protein>
<evidence type="ECO:0000256" key="5">
    <source>
        <dbReference type="ARBA" id="ARBA00023180"/>
    </source>
</evidence>
<feature type="signal peptide" evidence="6">
    <location>
        <begin position="1"/>
        <end position="20"/>
    </location>
</feature>
<keyword evidence="3" id="KW-0964">Secreted</keyword>
<dbReference type="Pfam" id="PF05612">
    <property type="entry name" value="Leg1"/>
    <property type="match status" value="1"/>
</dbReference>
<dbReference type="STRING" id="8078.ENSFHEP00000018813"/>
<accession>A0A3Q2PXT1</accession>
<reference evidence="7" key="2">
    <citation type="submission" date="2025-09" db="UniProtKB">
        <authorList>
            <consortium name="Ensembl"/>
        </authorList>
    </citation>
    <scope>IDENTIFICATION</scope>
</reference>
<dbReference type="Proteomes" id="UP000265000">
    <property type="component" value="Unplaced"/>
</dbReference>
<comment type="subcellular location">
    <subcellularLocation>
        <location evidence="1">Secreted</location>
    </subcellularLocation>
</comment>
<sequence length="357" mass="39055">MLRLAALGLLVASAVTLCSSAVVLENGMPILWSQTASQVTELPMQNGILTPNPWHYLHRQSFYRLMIGATDPYMSYMGTNQNENPIWGLPMELGWMYSSGRLADPSGSTTCGLQTGDTTCISAESFWGCVTYFTSALSFLSAAQKGFLGENVQVQLQAPAGVEGFCTTHAECSTSYPDVMSKWDAFFQALKATTESTLPDNEKKDSILGVYWTAQTASTHASAVCNAKKTHYSTEEQSFADSWSNSAEYVAAAHFHSNLQKSLLFLNPLPSRVLRAGDVAPNIADLSQEENYTLSVFAWMRNINTILGGSLVRMWKGAMCSLSTREKGNQLLEQLITNPSFPTTTFLSVITEMTTTC</sequence>
<keyword evidence="4 6" id="KW-0732">Signal</keyword>
<dbReference type="PANTHER" id="PTHR18820">
    <property type="entry name" value="LEG1"/>
    <property type="match status" value="1"/>
</dbReference>
<dbReference type="PANTHER" id="PTHR18820:SF1">
    <property type="entry name" value="PROTEIN LEG1 HOMOLOG"/>
    <property type="match status" value="1"/>
</dbReference>
<reference evidence="7" key="1">
    <citation type="submission" date="2025-08" db="UniProtKB">
        <authorList>
            <consortium name="Ensembl"/>
        </authorList>
    </citation>
    <scope>IDENTIFICATION</scope>
</reference>
<feature type="chain" id="PRO_5018618732" description="Protein LEG1" evidence="6">
    <location>
        <begin position="21"/>
        <end position="357"/>
    </location>
</feature>
<evidence type="ECO:0000256" key="6">
    <source>
        <dbReference type="SAM" id="SignalP"/>
    </source>
</evidence>
<evidence type="ECO:0000256" key="1">
    <source>
        <dbReference type="ARBA" id="ARBA00004613"/>
    </source>
</evidence>
<organism evidence="7 8">
    <name type="scientific">Fundulus heteroclitus</name>
    <name type="common">Killifish</name>
    <name type="synonym">Mummichog</name>
    <dbReference type="NCBI Taxonomy" id="8078"/>
    <lineage>
        <taxon>Eukaryota</taxon>
        <taxon>Metazoa</taxon>
        <taxon>Chordata</taxon>
        <taxon>Craniata</taxon>
        <taxon>Vertebrata</taxon>
        <taxon>Euteleostomi</taxon>
        <taxon>Actinopterygii</taxon>
        <taxon>Neopterygii</taxon>
        <taxon>Teleostei</taxon>
        <taxon>Neoteleostei</taxon>
        <taxon>Acanthomorphata</taxon>
        <taxon>Ovalentaria</taxon>
        <taxon>Atherinomorphae</taxon>
        <taxon>Cyprinodontiformes</taxon>
        <taxon>Fundulidae</taxon>
        <taxon>Fundulus</taxon>
    </lineage>
</organism>
<dbReference type="GeneTree" id="ENSGT00390000004904"/>
<dbReference type="OrthoDB" id="17046at2759"/>
<dbReference type="AlphaFoldDB" id="A0A3Q2PXT1"/>
<dbReference type="GeneID" id="105937633"/>
<dbReference type="Ensembl" id="ENSFHET00000027909.1">
    <property type="protein sequence ID" value="ENSFHEP00000018813.1"/>
    <property type="gene ID" value="ENSFHEG00000020701.1"/>
</dbReference>
<evidence type="ECO:0000256" key="2">
    <source>
        <dbReference type="ARBA" id="ARBA00009122"/>
    </source>
</evidence>
<comment type="similarity">
    <text evidence="2">Belongs to the LEG1 family.</text>
</comment>
<evidence type="ECO:0000313" key="7">
    <source>
        <dbReference type="Ensembl" id="ENSFHEP00000018813.1"/>
    </source>
</evidence>
<evidence type="ECO:0008006" key="9">
    <source>
        <dbReference type="Google" id="ProtNLM"/>
    </source>
</evidence>